<reference evidence="1" key="1">
    <citation type="submission" date="2023-04" db="EMBL/GenBank/DDBJ databases">
        <title>Phytophthora fragariaefolia NBRC 109709.</title>
        <authorList>
            <person name="Ichikawa N."/>
            <person name="Sato H."/>
            <person name="Tonouchi N."/>
        </authorList>
    </citation>
    <scope>NUCLEOTIDE SEQUENCE</scope>
    <source>
        <strain evidence="1">NBRC 109709</strain>
    </source>
</reference>
<name>A0A9W6XE47_9STRA</name>
<evidence type="ECO:0000313" key="1">
    <source>
        <dbReference type="EMBL" id="GMF36653.1"/>
    </source>
</evidence>
<dbReference type="EMBL" id="BSXT01000954">
    <property type="protein sequence ID" value="GMF36653.1"/>
    <property type="molecule type" value="Genomic_DNA"/>
</dbReference>
<organism evidence="1 2">
    <name type="scientific">Phytophthora fragariaefolia</name>
    <dbReference type="NCBI Taxonomy" id="1490495"/>
    <lineage>
        <taxon>Eukaryota</taxon>
        <taxon>Sar</taxon>
        <taxon>Stramenopiles</taxon>
        <taxon>Oomycota</taxon>
        <taxon>Peronosporomycetes</taxon>
        <taxon>Peronosporales</taxon>
        <taxon>Peronosporaceae</taxon>
        <taxon>Phytophthora</taxon>
    </lineage>
</organism>
<gene>
    <name evidence="1" type="ORF">Pfra01_001004900</name>
</gene>
<dbReference type="AlphaFoldDB" id="A0A9W6XE47"/>
<accession>A0A9W6XE47</accession>
<proteinExistence type="predicted"/>
<keyword evidence="2" id="KW-1185">Reference proteome</keyword>
<protein>
    <submittedName>
        <fullName evidence="1">Unnamed protein product</fullName>
    </submittedName>
</protein>
<comment type="caution">
    <text evidence="1">The sequence shown here is derived from an EMBL/GenBank/DDBJ whole genome shotgun (WGS) entry which is preliminary data.</text>
</comment>
<sequence length="178" mass="19463">MHSQNHHRLLQEWQLNSKVFVAECSCLSERRTSVATALIAQTAPSVVLIDNLPEIPVEAAVTLTPATPLVEVLNNPDEFTALAAIAAPKPVAGTPKPTASVPTVYSRINGLLERVAPPSWSFRCAYLAFISTEGGGAQHVNGCHGLTHRWIFDRGAWNMSTTNKSFNYIFNTSREDHI</sequence>
<evidence type="ECO:0000313" key="2">
    <source>
        <dbReference type="Proteomes" id="UP001165121"/>
    </source>
</evidence>
<dbReference type="OrthoDB" id="124689at2759"/>
<dbReference type="Proteomes" id="UP001165121">
    <property type="component" value="Unassembled WGS sequence"/>
</dbReference>